<dbReference type="InterPro" id="IPR000847">
    <property type="entry name" value="LysR_HTH_N"/>
</dbReference>
<sequence length="307" mass="34060">MQIKALRYFLMVATTGSFLATARHYEVPASSVSRFIAALEKELGRQLFYRSTRAVKLTEEGERFYLQVQEAIGLLDAAAEEMVQGDVGIKGLIRINAPVALGRLHVAPLLASMQAKYPDLTVELTLTDAMIDPIQEGADVTVRVGRVVDSGLIGRVVSGQRYVLAASPDYLAAHDMPRTPEDLPQHSCLLYKGEQGAQRWFFKRPEDQKFNSLAVSGPLRSNNAEVLVAAAMAGQGIVLFPSWLFNQGSFRDGHLIRLLSDWDVSASAEEMQVQLLSPENKLRSRKVRDVSTFLIEQIGSPPYWDRI</sequence>
<evidence type="ECO:0000256" key="3">
    <source>
        <dbReference type="ARBA" id="ARBA00023125"/>
    </source>
</evidence>
<dbReference type="SUPFAM" id="SSF46785">
    <property type="entry name" value="Winged helix' DNA-binding domain"/>
    <property type="match status" value="1"/>
</dbReference>
<proteinExistence type="inferred from homology"/>
<dbReference type="CDD" id="cd08422">
    <property type="entry name" value="PBP2_CrgA_like"/>
    <property type="match status" value="1"/>
</dbReference>
<dbReference type="InterPro" id="IPR058163">
    <property type="entry name" value="LysR-type_TF_proteobact-type"/>
</dbReference>
<evidence type="ECO:0000313" key="6">
    <source>
        <dbReference type="EMBL" id="WEK28498.1"/>
    </source>
</evidence>
<dbReference type="PANTHER" id="PTHR30537:SF5">
    <property type="entry name" value="HTH-TYPE TRANSCRIPTIONAL ACTIVATOR TTDR-RELATED"/>
    <property type="match status" value="1"/>
</dbReference>
<dbReference type="FunFam" id="1.10.10.10:FF:000001">
    <property type="entry name" value="LysR family transcriptional regulator"/>
    <property type="match status" value="1"/>
</dbReference>
<keyword evidence="3" id="KW-0238">DNA-binding</keyword>
<keyword evidence="4" id="KW-0804">Transcription</keyword>
<dbReference type="Pfam" id="PF03466">
    <property type="entry name" value="LysR_substrate"/>
    <property type="match status" value="1"/>
</dbReference>
<dbReference type="GO" id="GO:0043565">
    <property type="term" value="F:sequence-specific DNA binding"/>
    <property type="evidence" value="ECO:0007669"/>
    <property type="project" value="TreeGrafter"/>
</dbReference>
<organism evidence="6 7">
    <name type="scientific">Candidatus Pseudomonas phytovorans</name>
    <dbReference type="NCBI Taxonomy" id="3121377"/>
    <lineage>
        <taxon>Bacteria</taxon>
        <taxon>Pseudomonadati</taxon>
        <taxon>Pseudomonadota</taxon>
        <taxon>Gammaproteobacteria</taxon>
        <taxon>Pseudomonadales</taxon>
        <taxon>Pseudomonadaceae</taxon>
        <taxon>Pseudomonas</taxon>
    </lineage>
</organism>
<dbReference type="InterPro" id="IPR036390">
    <property type="entry name" value="WH_DNA-bd_sf"/>
</dbReference>
<protein>
    <submittedName>
        <fullName evidence="6">LysR family transcriptional regulator</fullName>
    </submittedName>
</protein>
<evidence type="ECO:0000313" key="7">
    <source>
        <dbReference type="Proteomes" id="UP001216329"/>
    </source>
</evidence>
<evidence type="ECO:0000259" key="5">
    <source>
        <dbReference type="PROSITE" id="PS50931"/>
    </source>
</evidence>
<dbReference type="Gene3D" id="1.10.10.10">
    <property type="entry name" value="Winged helix-like DNA-binding domain superfamily/Winged helix DNA-binding domain"/>
    <property type="match status" value="1"/>
</dbReference>
<dbReference type="SUPFAM" id="SSF53850">
    <property type="entry name" value="Periplasmic binding protein-like II"/>
    <property type="match status" value="1"/>
</dbReference>
<dbReference type="PANTHER" id="PTHR30537">
    <property type="entry name" value="HTH-TYPE TRANSCRIPTIONAL REGULATOR"/>
    <property type="match status" value="1"/>
</dbReference>
<feature type="domain" description="HTH lysR-type" evidence="5">
    <location>
        <begin position="1"/>
        <end position="58"/>
    </location>
</feature>
<evidence type="ECO:0000256" key="1">
    <source>
        <dbReference type="ARBA" id="ARBA00009437"/>
    </source>
</evidence>
<dbReference type="Pfam" id="PF00126">
    <property type="entry name" value="HTH_1"/>
    <property type="match status" value="1"/>
</dbReference>
<comment type="similarity">
    <text evidence="1">Belongs to the LysR transcriptional regulatory family.</text>
</comment>
<keyword evidence="2" id="KW-0805">Transcription regulation</keyword>
<dbReference type="GO" id="GO:0003700">
    <property type="term" value="F:DNA-binding transcription factor activity"/>
    <property type="evidence" value="ECO:0007669"/>
    <property type="project" value="InterPro"/>
</dbReference>
<dbReference type="InterPro" id="IPR005119">
    <property type="entry name" value="LysR_subst-bd"/>
</dbReference>
<gene>
    <name evidence="6" type="ORF">P0Y58_16455</name>
</gene>
<evidence type="ECO:0000256" key="2">
    <source>
        <dbReference type="ARBA" id="ARBA00023015"/>
    </source>
</evidence>
<dbReference type="Proteomes" id="UP001216329">
    <property type="component" value="Chromosome"/>
</dbReference>
<evidence type="ECO:0000256" key="4">
    <source>
        <dbReference type="ARBA" id="ARBA00023163"/>
    </source>
</evidence>
<dbReference type="Gene3D" id="3.40.190.290">
    <property type="match status" value="1"/>
</dbReference>
<reference evidence="6" key="1">
    <citation type="submission" date="2023-03" db="EMBL/GenBank/DDBJ databases">
        <title>Andean soil-derived lignocellulolytic bacterial consortium as a source of novel taxa and putative plastic-active enzymes.</title>
        <authorList>
            <person name="Diaz-Garcia L."/>
            <person name="Chuvochina M."/>
            <person name="Feuerriegel G."/>
            <person name="Bunk B."/>
            <person name="Sproer C."/>
            <person name="Streit W.R."/>
            <person name="Rodriguez L.M."/>
            <person name="Overmann J."/>
            <person name="Jimenez D.J."/>
        </authorList>
    </citation>
    <scope>NUCLEOTIDE SEQUENCE</scope>
    <source>
        <strain evidence="6">MAG 876</strain>
    </source>
</reference>
<accession>A0AAJ5WF08</accession>
<dbReference type="InterPro" id="IPR036388">
    <property type="entry name" value="WH-like_DNA-bd_sf"/>
</dbReference>
<dbReference type="EMBL" id="CP119325">
    <property type="protein sequence ID" value="WEK28498.1"/>
    <property type="molecule type" value="Genomic_DNA"/>
</dbReference>
<dbReference type="AlphaFoldDB" id="A0AAJ5WF08"/>
<name>A0AAJ5WF08_9PSED</name>
<dbReference type="PROSITE" id="PS50931">
    <property type="entry name" value="HTH_LYSR"/>
    <property type="match status" value="1"/>
</dbReference>
<dbReference type="GO" id="GO:0006351">
    <property type="term" value="P:DNA-templated transcription"/>
    <property type="evidence" value="ECO:0007669"/>
    <property type="project" value="TreeGrafter"/>
</dbReference>